<dbReference type="EMBL" id="JOTM01000021">
    <property type="protein sequence ID" value="KEK23070.1"/>
    <property type="molecule type" value="Genomic_DNA"/>
</dbReference>
<evidence type="ECO:0000313" key="2">
    <source>
        <dbReference type="Proteomes" id="UP000027778"/>
    </source>
</evidence>
<evidence type="ECO:0000313" key="1">
    <source>
        <dbReference type="EMBL" id="KEK23070.1"/>
    </source>
</evidence>
<comment type="caution">
    <text evidence="1">The sequence shown here is derived from an EMBL/GenBank/DDBJ whole genome shotgun (WGS) entry which is preliminary data.</text>
</comment>
<gene>
    <name evidence="1" type="ORF">BAGA_14675</name>
</gene>
<dbReference type="Proteomes" id="UP000027778">
    <property type="component" value="Unassembled WGS sequence"/>
</dbReference>
<name>A0A073K931_9BACI</name>
<organism evidence="1 2">
    <name type="scientific">Bacillus gaemokensis</name>
    <dbReference type="NCBI Taxonomy" id="574375"/>
    <lineage>
        <taxon>Bacteria</taxon>
        <taxon>Bacillati</taxon>
        <taxon>Bacillota</taxon>
        <taxon>Bacilli</taxon>
        <taxon>Bacillales</taxon>
        <taxon>Bacillaceae</taxon>
        <taxon>Bacillus</taxon>
        <taxon>Bacillus cereus group</taxon>
    </lineage>
</organism>
<dbReference type="AlphaFoldDB" id="A0A073K931"/>
<accession>A0A073K931</accession>
<keyword evidence="2" id="KW-1185">Reference proteome</keyword>
<reference evidence="1 2" key="1">
    <citation type="submission" date="2014-06" db="EMBL/GenBank/DDBJ databases">
        <title>Draft genome sequence of Bacillus gaemokensis JCM 15801 (MCCC 1A00707).</title>
        <authorList>
            <person name="Lai Q."/>
            <person name="Liu Y."/>
            <person name="Shao Z."/>
        </authorList>
    </citation>
    <scope>NUCLEOTIDE SEQUENCE [LARGE SCALE GENOMIC DNA]</scope>
    <source>
        <strain evidence="1 2">JCM 15801</strain>
    </source>
</reference>
<protein>
    <submittedName>
        <fullName evidence="1">Uncharacterized protein</fullName>
    </submittedName>
</protein>
<sequence length="73" mass="7909">MTAALYQVTAEYTLKPGSVAAGLVNKTVKSPFAQFWQGGHYWDTSTKVNVSSTSTGAIKTDDLKLVRSDVLEK</sequence>
<proteinExistence type="predicted"/>